<evidence type="ECO:0000256" key="4">
    <source>
        <dbReference type="ARBA" id="ARBA00013039"/>
    </source>
</evidence>
<comment type="subcellular location">
    <subcellularLocation>
        <location evidence="2 11">Membrane</location>
        <topology evidence="2 11">Multi-pass membrane protein</topology>
    </subcellularLocation>
</comment>
<dbReference type="eggNOG" id="KOG2289">
    <property type="taxonomic scope" value="Eukaryota"/>
</dbReference>
<dbReference type="EMBL" id="DS113243">
    <property type="protein sequence ID" value="EAY16341.1"/>
    <property type="molecule type" value="Genomic_DNA"/>
</dbReference>
<keyword evidence="9 11" id="KW-1133">Transmembrane helix</keyword>
<dbReference type="AlphaFoldDB" id="A2DT69"/>
<dbReference type="InterPro" id="IPR022764">
    <property type="entry name" value="Peptidase_S54_rhomboid_dom"/>
</dbReference>
<dbReference type="GO" id="GO:0006508">
    <property type="term" value="P:proteolysis"/>
    <property type="evidence" value="ECO:0007669"/>
    <property type="project" value="UniProtKB-KW"/>
</dbReference>
<keyword evidence="8 11" id="KW-0720">Serine protease</keyword>
<feature type="transmembrane region" description="Helical" evidence="11">
    <location>
        <begin position="95"/>
        <end position="115"/>
    </location>
</feature>
<evidence type="ECO:0000256" key="9">
    <source>
        <dbReference type="ARBA" id="ARBA00022989"/>
    </source>
</evidence>
<organism evidence="14 15">
    <name type="scientific">Trichomonas vaginalis (strain ATCC PRA-98 / G3)</name>
    <dbReference type="NCBI Taxonomy" id="412133"/>
    <lineage>
        <taxon>Eukaryota</taxon>
        <taxon>Metamonada</taxon>
        <taxon>Parabasalia</taxon>
        <taxon>Trichomonadida</taxon>
        <taxon>Trichomonadidae</taxon>
        <taxon>Trichomonas</taxon>
    </lineage>
</organism>
<dbReference type="EC" id="3.4.21.105" evidence="4"/>
<evidence type="ECO:0000256" key="2">
    <source>
        <dbReference type="ARBA" id="ARBA00004141"/>
    </source>
</evidence>
<evidence type="ECO:0000256" key="12">
    <source>
        <dbReference type="SAM" id="MobiDB-lite"/>
    </source>
</evidence>
<feature type="transmembrane region" description="Helical" evidence="11">
    <location>
        <begin position="243"/>
        <end position="261"/>
    </location>
</feature>
<keyword evidence="7 11" id="KW-0378">Hydrolase</keyword>
<keyword evidence="6 11" id="KW-0812">Transmembrane</keyword>
<reference evidence="14" key="2">
    <citation type="journal article" date="2007" name="Science">
        <title>Draft genome sequence of the sexually transmitted pathogen Trichomonas vaginalis.</title>
        <authorList>
            <person name="Carlton J.M."/>
            <person name="Hirt R.P."/>
            <person name="Silva J.C."/>
            <person name="Delcher A.L."/>
            <person name="Schatz M."/>
            <person name="Zhao Q."/>
            <person name="Wortman J.R."/>
            <person name="Bidwell S.L."/>
            <person name="Alsmark U.C.M."/>
            <person name="Besteiro S."/>
            <person name="Sicheritz-Ponten T."/>
            <person name="Noel C.J."/>
            <person name="Dacks J.B."/>
            <person name="Foster P.G."/>
            <person name="Simillion C."/>
            <person name="Van de Peer Y."/>
            <person name="Miranda-Saavedra D."/>
            <person name="Barton G.J."/>
            <person name="Westrop G.D."/>
            <person name="Mueller S."/>
            <person name="Dessi D."/>
            <person name="Fiori P.L."/>
            <person name="Ren Q."/>
            <person name="Paulsen I."/>
            <person name="Zhang H."/>
            <person name="Bastida-Corcuera F.D."/>
            <person name="Simoes-Barbosa A."/>
            <person name="Brown M.T."/>
            <person name="Hayes R.D."/>
            <person name="Mukherjee M."/>
            <person name="Okumura C.Y."/>
            <person name="Schneider R."/>
            <person name="Smith A.J."/>
            <person name="Vanacova S."/>
            <person name="Villalvazo M."/>
            <person name="Haas B.J."/>
            <person name="Pertea M."/>
            <person name="Feldblyum T.V."/>
            <person name="Utterback T.R."/>
            <person name="Shu C.L."/>
            <person name="Osoegawa K."/>
            <person name="de Jong P.J."/>
            <person name="Hrdy I."/>
            <person name="Horvathova L."/>
            <person name="Zubacova Z."/>
            <person name="Dolezal P."/>
            <person name="Malik S.B."/>
            <person name="Logsdon J.M. Jr."/>
            <person name="Henze K."/>
            <person name="Gupta A."/>
            <person name="Wang C.C."/>
            <person name="Dunne R.L."/>
            <person name="Upcroft J.A."/>
            <person name="Upcroft P."/>
            <person name="White O."/>
            <person name="Salzberg S.L."/>
            <person name="Tang P."/>
            <person name="Chiu C.-H."/>
            <person name="Lee Y.-S."/>
            <person name="Embley T.M."/>
            <person name="Coombs G.H."/>
            <person name="Mottram J.C."/>
            <person name="Tachezy J."/>
            <person name="Fraser-Liggett C.M."/>
            <person name="Johnson P.J."/>
        </authorList>
    </citation>
    <scope>NUCLEOTIDE SEQUENCE [LARGE SCALE GENOMIC DNA]</scope>
    <source>
        <strain evidence="14">G3</strain>
    </source>
</reference>
<comment type="similarity">
    <text evidence="3 11">Belongs to the peptidase S54 family.</text>
</comment>
<dbReference type="Pfam" id="PF01694">
    <property type="entry name" value="Rhomboid"/>
    <property type="match status" value="1"/>
</dbReference>
<keyword evidence="5 11" id="KW-0645">Protease</keyword>
<feature type="transmembrane region" description="Helical" evidence="11">
    <location>
        <begin position="298"/>
        <end position="319"/>
    </location>
</feature>
<keyword evidence="10 11" id="KW-0472">Membrane</keyword>
<name>A2DT69_TRIV3</name>
<dbReference type="InParanoid" id="A2DT69"/>
<feature type="transmembrane region" description="Helical" evidence="11">
    <location>
        <begin position="267"/>
        <end position="286"/>
    </location>
</feature>
<evidence type="ECO:0000313" key="14">
    <source>
        <dbReference type="EMBL" id="EAY16341.1"/>
    </source>
</evidence>
<reference evidence="14" key="1">
    <citation type="submission" date="2006-10" db="EMBL/GenBank/DDBJ databases">
        <authorList>
            <person name="Amadeo P."/>
            <person name="Zhao Q."/>
            <person name="Wortman J."/>
            <person name="Fraser-Liggett C."/>
            <person name="Carlton J."/>
        </authorList>
    </citation>
    <scope>NUCLEOTIDE SEQUENCE</scope>
    <source>
        <strain evidence="14">G3</strain>
    </source>
</reference>
<dbReference type="VEuPathDB" id="TrichDB:TVAGG3_0968700"/>
<evidence type="ECO:0000256" key="6">
    <source>
        <dbReference type="ARBA" id="ARBA00022692"/>
    </source>
</evidence>
<feature type="transmembrane region" description="Helical" evidence="11">
    <location>
        <begin position="189"/>
        <end position="206"/>
    </location>
</feature>
<dbReference type="VEuPathDB" id="TrichDB:TVAG_359500"/>
<feature type="compositionally biased region" description="Acidic residues" evidence="12">
    <location>
        <begin position="1"/>
        <end position="18"/>
    </location>
</feature>
<evidence type="ECO:0000259" key="13">
    <source>
        <dbReference type="Pfam" id="PF01694"/>
    </source>
</evidence>
<sequence length="335" mass="37986">MSDEVDNDNVVDLEDVSDPETPPNKNVRYVISANQLYSISLAELNLPPGLCAGYWKLNTFNQRLTTPSDVVLAFYCPLFIGPCCTPLRRKGWLRLFLTLTFWVMLLQVIIFFALLSVSHNPLHNTTINPSILSTYGCLSSSIVRKTRQYWRCLSPILLHGSFGHLCINVFLECAFVLGREAQWNALRTYGSFILSNIAGAFMTLVFSPQTCYIGSSNGIFGVFGSFISLYFIMFETLQWRHRIGALFMISLLVIFLIFASVQPETDSYGHIGSFLFGLVFGVIIFVNRIKKRNHRVIALILGSIFSIILLLGPMALWVFEWSPNVIAEFFKKLFR</sequence>
<proteinExistence type="inferred from homology"/>
<dbReference type="OMA" id="QEPRTIT"/>
<feature type="region of interest" description="Disordered" evidence="12">
    <location>
        <begin position="1"/>
        <end position="24"/>
    </location>
</feature>
<evidence type="ECO:0000256" key="10">
    <source>
        <dbReference type="ARBA" id="ARBA00023136"/>
    </source>
</evidence>
<dbReference type="Proteomes" id="UP000001542">
    <property type="component" value="Unassembled WGS sequence"/>
</dbReference>
<dbReference type="GO" id="GO:0004252">
    <property type="term" value="F:serine-type endopeptidase activity"/>
    <property type="evidence" value="ECO:0007669"/>
    <property type="project" value="InterPro"/>
</dbReference>
<dbReference type="OrthoDB" id="418595at2759"/>
<keyword evidence="15" id="KW-1185">Reference proteome</keyword>
<feature type="transmembrane region" description="Helical" evidence="11">
    <location>
        <begin position="156"/>
        <end position="177"/>
    </location>
</feature>
<dbReference type="InterPro" id="IPR002610">
    <property type="entry name" value="Peptidase_S54_rhomboid-like"/>
</dbReference>
<evidence type="ECO:0000313" key="15">
    <source>
        <dbReference type="Proteomes" id="UP000001542"/>
    </source>
</evidence>
<comment type="function">
    <text evidence="11">Serine protease involved in intramembrane proteolysis.</text>
</comment>
<dbReference type="RefSeq" id="XP_001328564.1">
    <property type="nucleotide sequence ID" value="XM_001328529.1"/>
</dbReference>
<dbReference type="PANTHER" id="PTHR22936:SF69">
    <property type="entry name" value="RHOMBOID-LIKE PROTEIN"/>
    <property type="match status" value="1"/>
</dbReference>
<dbReference type="GO" id="GO:0016020">
    <property type="term" value="C:membrane"/>
    <property type="evidence" value="ECO:0007669"/>
    <property type="project" value="UniProtKB-SubCell"/>
</dbReference>
<evidence type="ECO:0000256" key="11">
    <source>
        <dbReference type="RuleBase" id="RU362115"/>
    </source>
</evidence>
<dbReference type="InterPro" id="IPR035952">
    <property type="entry name" value="Rhomboid-like_sf"/>
</dbReference>
<evidence type="ECO:0000256" key="8">
    <source>
        <dbReference type="ARBA" id="ARBA00022825"/>
    </source>
</evidence>
<feature type="domain" description="Peptidase S54 rhomboid" evidence="13">
    <location>
        <begin position="147"/>
        <end position="285"/>
    </location>
</feature>
<feature type="transmembrane region" description="Helical" evidence="11">
    <location>
        <begin position="212"/>
        <end position="231"/>
    </location>
</feature>
<dbReference type="PANTHER" id="PTHR22936">
    <property type="entry name" value="RHOMBOID-RELATED"/>
    <property type="match status" value="1"/>
</dbReference>
<protein>
    <recommendedName>
        <fullName evidence="4">rhomboid protease</fullName>
        <ecNumber evidence="4">3.4.21.105</ecNumber>
    </recommendedName>
</protein>
<accession>A2DT69</accession>
<comment type="catalytic activity">
    <reaction evidence="1 11">
        <text>Cleaves type-1 transmembrane domains using a catalytic dyad composed of serine and histidine that are contributed by different transmembrane domains.</text>
        <dbReference type="EC" id="3.4.21.105"/>
    </reaction>
</comment>
<evidence type="ECO:0000256" key="5">
    <source>
        <dbReference type="ARBA" id="ARBA00022670"/>
    </source>
</evidence>
<evidence type="ECO:0000256" key="7">
    <source>
        <dbReference type="ARBA" id="ARBA00022801"/>
    </source>
</evidence>
<gene>
    <name evidence="14" type="ORF">TVAG_359500</name>
</gene>
<dbReference type="SUPFAM" id="SSF144091">
    <property type="entry name" value="Rhomboid-like"/>
    <property type="match status" value="1"/>
</dbReference>
<dbReference type="Gene3D" id="1.20.1540.10">
    <property type="entry name" value="Rhomboid-like"/>
    <property type="match status" value="1"/>
</dbReference>
<evidence type="ECO:0000256" key="3">
    <source>
        <dbReference type="ARBA" id="ARBA00009045"/>
    </source>
</evidence>
<dbReference type="STRING" id="5722.A2DT69"/>
<evidence type="ECO:0000256" key="1">
    <source>
        <dbReference type="ARBA" id="ARBA00000156"/>
    </source>
</evidence>
<dbReference type="KEGG" id="tva:4774358"/>